<sequence length="83" mass="9466">MLKAISELVAKLPWSMIILFCLTLGLAPFFPIPHVWEKLKMFSSGTLVRPIDWFDLIMHAAPWILLLIKIVLTMKENGVTDNS</sequence>
<accession>A0A381NRC0</accession>
<keyword evidence="1" id="KW-0812">Transmembrane</keyword>
<organism evidence="2">
    <name type="scientific">marine metagenome</name>
    <dbReference type="NCBI Taxonomy" id="408172"/>
    <lineage>
        <taxon>unclassified sequences</taxon>
        <taxon>metagenomes</taxon>
        <taxon>ecological metagenomes</taxon>
    </lineage>
</organism>
<evidence type="ECO:0000313" key="2">
    <source>
        <dbReference type="EMBL" id="SUZ57087.1"/>
    </source>
</evidence>
<evidence type="ECO:0008006" key="3">
    <source>
        <dbReference type="Google" id="ProtNLM"/>
    </source>
</evidence>
<gene>
    <name evidence="2" type="ORF">METZ01_LOCUS9941</name>
</gene>
<dbReference type="EMBL" id="UINC01000542">
    <property type="protein sequence ID" value="SUZ57087.1"/>
    <property type="molecule type" value="Genomic_DNA"/>
</dbReference>
<keyword evidence="1" id="KW-0472">Membrane</keyword>
<keyword evidence="1" id="KW-1133">Transmembrane helix</keyword>
<feature type="transmembrane region" description="Helical" evidence="1">
    <location>
        <begin position="53"/>
        <end position="72"/>
    </location>
</feature>
<feature type="transmembrane region" description="Helical" evidence="1">
    <location>
        <begin position="12"/>
        <end position="33"/>
    </location>
</feature>
<proteinExistence type="predicted"/>
<dbReference type="AlphaFoldDB" id="A0A381NRC0"/>
<reference evidence="2" key="1">
    <citation type="submission" date="2018-05" db="EMBL/GenBank/DDBJ databases">
        <authorList>
            <person name="Lanie J.A."/>
            <person name="Ng W.-L."/>
            <person name="Kazmierczak K.M."/>
            <person name="Andrzejewski T.M."/>
            <person name="Davidsen T.M."/>
            <person name="Wayne K.J."/>
            <person name="Tettelin H."/>
            <person name="Glass J.I."/>
            <person name="Rusch D."/>
            <person name="Podicherti R."/>
            <person name="Tsui H.-C.T."/>
            <person name="Winkler M.E."/>
        </authorList>
    </citation>
    <scope>NUCLEOTIDE SEQUENCE</scope>
</reference>
<name>A0A381NRC0_9ZZZZ</name>
<evidence type="ECO:0000256" key="1">
    <source>
        <dbReference type="SAM" id="Phobius"/>
    </source>
</evidence>
<protein>
    <recommendedName>
        <fullName evidence="3">RND transporter</fullName>
    </recommendedName>
</protein>